<gene>
    <name evidence="8 9" type="primary">IFITM2</name>
</gene>
<dbReference type="Pfam" id="PF04505">
    <property type="entry name" value="CD225"/>
    <property type="match status" value="1"/>
</dbReference>
<dbReference type="AlphaFoldDB" id="A0A0C4K5J8"/>
<evidence type="ECO:0000256" key="3">
    <source>
        <dbReference type="ARBA" id="ARBA00022692"/>
    </source>
</evidence>
<name>A0A0C4K5J8_ANAPL</name>
<evidence type="ECO:0000313" key="8">
    <source>
        <dbReference type="EMBL" id="AHL27881.1"/>
    </source>
</evidence>
<dbReference type="OrthoDB" id="9906841at2759"/>
<sequence>MKPQREEVSIPLYPPSRGQPPTTGPNEQPRDFFLWSLFNVLIGYGLAYLGCLCFPALIFSIKARDCKMLGDVEGARKHSTRAKVLNIICSVLMVVTVIVAIAVFVAVIT</sequence>
<reference evidence="9" key="3">
    <citation type="submission" date="2025-05" db="UniProtKB">
        <authorList>
            <consortium name="Ensembl"/>
        </authorList>
    </citation>
    <scope>IDENTIFICATION</scope>
</reference>
<accession>A0A0C4K5J8</accession>
<dbReference type="CTD" id="10581"/>
<evidence type="ECO:0000256" key="6">
    <source>
        <dbReference type="SAM" id="MobiDB-lite"/>
    </source>
</evidence>
<dbReference type="Ensembl" id="ENSAPLT00020002761.1">
    <property type="protein sequence ID" value="ENSAPLP00020002569.1"/>
    <property type="gene ID" value="ENSAPLG00020001863.1"/>
</dbReference>
<protein>
    <submittedName>
        <fullName evidence="8 9">Interferon-induced transmembrane protein 2</fullName>
    </submittedName>
</protein>
<dbReference type="GeneID" id="106014264"/>
<feature type="region of interest" description="Disordered" evidence="6">
    <location>
        <begin position="1"/>
        <end position="27"/>
    </location>
</feature>
<comment type="subcellular location">
    <subcellularLocation>
        <location evidence="1">Membrane</location>
    </subcellularLocation>
</comment>
<dbReference type="GO" id="GO:0005886">
    <property type="term" value="C:plasma membrane"/>
    <property type="evidence" value="ECO:0007669"/>
    <property type="project" value="TreeGrafter"/>
</dbReference>
<dbReference type="InterPro" id="IPR007593">
    <property type="entry name" value="CD225/Dispanin_fam"/>
</dbReference>
<dbReference type="RefSeq" id="NP_001297714.1">
    <property type="nucleotide sequence ID" value="NM_001310785.1"/>
</dbReference>
<dbReference type="Proteomes" id="UP000694400">
    <property type="component" value="Chromosome 5"/>
</dbReference>
<evidence type="ECO:0000256" key="7">
    <source>
        <dbReference type="SAM" id="Phobius"/>
    </source>
</evidence>
<proteinExistence type="evidence at transcript level"/>
<organism evidence="8">
    <name type="scientific">Anas platyrhynchos</name>
    <name type="common">Mallard</name>
    <name type="synonym">Anas boschas</name>
    <dbReference type="NCBI Taxonomy" id="8839"/>
    <lineage>
        <taxon>Eukaryota</taxon>
        <taxon>Metazoa</taxon>
        <taxon>Chordata</taxon>
        <taxon>Craniata</taxon>
        <taxon>Vertebrata</taxon>
        <taxon>Euteleostomi</taxon>
        <taxon>Archelosauria</taxon>
        <taxon>Archosauria</taxon>
        <taxon>Dinosauria</taxon>
        <taxon>Saurischia</taxon>
        <taxon>Theropoda</taxon>
        <taxon>Coelurosauria</taxon>
        <taxon>Aves</taxon>
        <taxon>Neognathae</taxon>
        <taxon>Galloanserae</taxon>
        <taxon>Anseriformes</taxon>
        <taxon>Anatidae</taxon>
        <taxon>Anatinae</taxon>
        <taxon>Anas</taxon>
    </lineage>
</organism>
<dbReference type="PANTHER" id="PTHR13999">
    <property type="entry name" value="INTERFERON INDUCIBLE TRANSMEMBRANE PROTEIN"/>
    <property type="match status" value="1"/>
</dbReference>
<keyword evidence="5 7" id="KW-0472">Membrane</keyword>
<evidence type="ECO:0000256" key="2">
    <source>
        <dbReference type="ARBA" id="ARBA00006843"/>
    </source>
</evidence>
<reference evidence="9" key="2">
    <citation type="submission" date="2019-08" db="EMBL/GenBank/DDBJ databases">
        <title>Three high-quality genomes provides insights into domestication of ducks.</title>
        <authorList>
            <person name="Hou Z.C."/>
            <person name="Zhu F."/>
            <person name="Yin Z.T."/>
            <person name="Zhang F."/>
        </authorList>
    </citation>
    <scope>NUCLEOTIDE SEQUENCE [LARGE SCALE GENOMIC DNA]</scope>
</reference>
<keyword evidence="4 7" id="KW-1133">Transmembrane helix</keyword>
<dbReference type="EMBL" id="KF584227">
    <property type="protein sequence ID" value="AHL27881.1"/>
    <property type="molecule type" value="mRNA"/>
</dbReference>
<reference evidence="8" key="1">
    <citation type="journal article" date="2015" name="BMC Genomics">
        <title>A comparative analysis of host responses to avian influenza infection in ducks and chickens highlights a role for the interferon-induced transmembrane proteins in viral resistance.</title>
        <authorList>
            <person name="Smith J."/>
            <person name="Smith N."/>
            <person name="Yu L."/>
            <person name="Paton I.R."/>
            <person name="Gutowska M.W."/>
            <person name="Forrest H.L."/>
            <person name="Danner A.F."/>
            <person name="Seiler J.P."/>
            <person name="Digard P."/>
            <person name="Webster R.G."/>
            <person name="Burt D.W."/>
        </authorList>
    </citation>
    <scope>NUCLEOTIDE SEQUENCE</scope>
    <source>
        <tissue evidence="8">Spleen</tissue>
    </source>
</reference>
<evidence type="ECO:0000256" key="4">
    <source>
        <dbReference type="ARBA" id="ARBA00022989"/>
    </source>
</evidence>
<comment type="similarity">
    <text evidence="2">Belongs to the CD225/Dispanin family.</text>
</comment>
<dbReference type="InterPro" id="IPR051517">
    <property type="entry name" value="IFITM_antiviral_protein"/>
</dbReference>
<feature type="transmembrane region" description="Helical" evidence="7">
    <location>
        <begin position="32"/>
        <end position="59"/>
    </location>
</feature>
<evidence type="ECO:0000256" key="5">
    <source>
        <dbReference type="ARBA" id="ARBA00023136"/>
    </source>
</evidence>
<dbReference type="KEGG" id="apla:106014264"/>
<feature type="transmembrane region" description="Helical" evidence="7">
    <location>
        <begin position="84"/>
        <end position="108"/>
    </location>
</feature>
<evidence type="ECO:0000313" key="9">
    <source>
        <dbReference type="Ensembl" id="ENSAPLP00020002569.1"/>
    </source>
</evidence>
<evidence type="ECO:0000256" key="1">
    <source>
        <dbReference type="ARBA" id="ARBA00004370"/>
    </source>
</evidence>
<keyword evidence="3 7" id="KW-0812">Transmembrane</keyword>